<evidence type="ECO:0000256" key="3">
    <source>
        <dbReference type="ARBA" id="ARBA00022452"/>
    </source>
</evidence>
<dbReference type="PROSITE" id="PS52016">
    <property type="entry name" value="TONB_DEPENDENT_REC_3"/>
    <property type="match status" value="1"/>
</dbReference>
<evidence type="ECO:0000256" key="4">
    <source>
        <dbReference type="ARBA" id="ARBA00022692"/>
    </source>
</evidence>
<keyword evidence="4 7" id="KW-0812">Transmembrane</keyword>
<keyword evidence="5 7" id="KW-0472">Membrane</keyword>
<keyword evidence="2 7" id="KW-0813">Transport</keyword>
<protein>
    <submittedName>
        <fullName evidence="9">SusC/RagA family TonB-linked outer membrane protein</fullName>
    </submittedName>
</protein>
<dbReference type="Pfam" id="PF07715">
    <property type="entry name" value="Plug"/>
    <property type="match status" value="1"/>
</dbReference>
<evidence type="ECO:0000313" key="10">
    <source>
        <dbReference type="Proteomes" id="UP001595935"/>
    </source>
</evidence>
<evidence type="ECO:0000256" key="6">
    <source>
        <dbReference type="ARBA" id="ARBA00023237"/>
    </source>
</evidence>
<evidence type="ECO:0000256" key="7">
    <source>
        <dbReference type="PROSITE-ProRule" id="PRU01360"/>
    </source>
</evidence>
<reference evidence="10" key="1">
    <citation type="journal article" date="2019" name="Int. J. Syst. Evol. Microbiol.">
        <title>The Global Catalogue of Microorganisms (GCM) 10K type strain sequencing project: providing services to taxonomists for standard genome sequencing and annotation.</title>
        <authorList>
            <consortium name="The Broad Institute Genomics Platform"/>
            <consortium name="The Broad Institute Genome Sequencing Center for Infectious Disease"/>
            <person name="Wu L."/>
            <person name="Ma J."/>
        </authorList>
    </citation>
    <scope>NUCLEOTIDE SEQUENCE [LARGE SCALE GENOMIC DNA]</scope>
    <source>
        <strain evidence="10">WYCCWR 13023</strain>
    </source>
</reference>
<organism evidence="9 10">
    <name type="scientific">Flavobacterium branchiicola</name>
    <dbReference type="NCBI Taxonomy" id="1114875"/>
    <lineage>
        <taxon>Bacteria</taxon>
        <taxon>Pseudomonadati</taxon>
        <taxon>Bacteroidota</taxon>
        <taxon>Flavobacteriia</taxon>
        <taxon>Flavobacteriales</taxon>
        <taxon>Flavobacteriaceae</taxon>
        <taxon>Flavobacterium</taxon>
    </lineage>
</organism>
<keyword evidence="6 7" id="KW-0998">Cell outer membrane</keyword>
<proteinExistence type="inferred from homology"/>
<accession>A0ABV9PBV3</accession>
<dbReference type="NCBIfam" id="TIGR04057">
    <property type="entry name" value="SusC_RagA_signa"/>
    <property type="match status" value="1"/>
</dbReference>
<comment type="caution">
    <text evidence="9">The sequence shown here is derived from an EMBL/GenBank/DDBJ whole genome shotgun (WGS) entry which is preliminary data.</text>
</comment>
<dbReference type="InterPro" id="IPR023996">
    <property type="entry name" value="TonB-dep_OMP_SusC/RagA"/>
</dbReference>
<dbReference type="InterPro" id="IPR012910">
    <property type="entry name" value="Plug_dom"/>
</dbReference>
<evidence type="ECO:0000256" key="1">
    <source>
        <dbReference type="ARBA" id="ARBA00004571"/>
    </source>
</evidence>
<evidence type="ECO:0000313" key="9">
    <source>
        <dbReference type="EMBL" id="MFC4746957.1"/>
    </source>
</evidence>
<dbReference type="SUPFAM" id="SSF49464">
    <property type="entry name" value="Carboxypeptidase regulatory domain-like"/>
    <property type="match status" value="1"/>
</dbReference>
<evidence type="ECO:0000256" key="5">
    <source>
        <dbReference type="ARBA" id="ARBA00023136"/>
    </source>
</evidence>
<dbReference type="InterPro" id="IPR008969">
    <property type="entry name" value="CarboxyPept-like_regulatory"/>
</dbReference>
<feature type="domain" description="TonB-dependent receptor plug" evidence="8">
    <location>
        <begin position="199"/>
        <end position="324"/>
    </location>
</feature>
<name>A0ABV9PBV3_9FLAO</name>
<dbReference type="InterPro" id="IPR036942">
    <property type="entry name" value="Beta-barrel_TonB_sf"/>
</dbReference>
<evidence type="ECO:0000256" key="2">
    <source>
        <dbReference type="ARBA" id="ARBA00022448"/>
    </source>
</evidence>
<dbReference type="Gene3D" id="2.40.170.20">
    <property type="entry name" value="TonB-dependent receptor, beta-barrel domain"/>
    <property type="match status" value="1"/>
</dbReference>
<comment type="subcellular location">
    <subcellularLocation>
        <location evidence="1 7">Cell outer membrane</location>
        <topology evidence="1 7">Multi-pass membrane protein</topology>
    </subcellularLocation>
</comment>
<dbReference type="SUPFAM" id="SSF56935">
    <property type="entry name" value="Porins"/>
    <property type="match status" value="1"/>
</dbReference>
<dbReference type="InterPro" id="IPR023997">
    <property type="entry name" value="TonB-dep_OMP_SusC/RagA_CS"/>
</dbReference>
<gene>
    <name evidence="9" type="ORF">ACFO5S_05850</name>
</gene>
<dbReference type="RefSeq" id="WP_213255847.1">
    <property type="nucleotide sequence ID" value="NZ_JAGYWA010000002.1"/>
</dbReference>
<dbReference type="EMBL" id="JBHSGV010000002">
    <property type="protein sequence ID" value="MFC4746957.1"/>
    <property type="molecule type" value="Genomic_DNA"/>
</dbReference>
<dbReference type="Proteomes" id="UP001595935">
    <property type="component" value="Unassembled WGS sequence"/>
</dbReference>
<sequence>MLPSTVLSQTANIKIDQDKTASVDEVFNLIMSQTNYTFIYQVQQFKNYPKVKLDKGTIQADQLLNKALSPGRFNYNFNNNTIVISEVPKLKDNSEITISGKVTDKNGLSIPGISVFASSSSKTNGQGPDKNFIIRGTVTDFDGSFSIKAQWGYYIFAAGTGYSLYSEPIIAGVKNYNIVLKEEVNQLDQVIVVGYGTTKKKDLTGAVGSVKAEEITQIKAQTIEQSLGGRISGVNVSPVSGRPGAGATVNIRGLSALRGDNQPLYVVDGLPITVNPAFGDDGLGALGGRENPLMAINPNDIERVDILKDASSAAIYGSRAANGVILITTKRGKRNQKPQFNFGINSTFQNPTSRFDFLNADQYKKFNTAQAQARIAAGTGSATDDEIVNGSYFGNENTDWQDKITNKNALWNEYNFNVGGGSENVNYLVAANITDQEGIMIGSKFKRYNFASNLDATITENLKVGTSISYNYSINKTSNVSGLLMGSFRPDVGIYQENGEYTSSPAYFGPNPTVRNPVGGDGQVRNNITSQNILGSVYAEIKIVEGLKFKSLLSVATNSNVVNNFMPSFTSYAVTNPESGGADASLKTQRNYGYTTSFSNTLNYLRKFESGHGIDAVAGISWDHSRMDLEAQNYAGFPDDFILTNIGSANRATTYQSESIENGLNSIFGRVNYIYKDRYLATFTARRDGSTKFGPNNQYGFFPSGALAWNIHNESFFKSSVINQLKLRTSIGRTGSDNLTSFSYLTYLNSLPNGGSIYANVNGIVVSALPNADIRWEETQQLDFGAEFGLFNNRLTGEVAYFKKKTDGIILFTPVPSETGTGSYNSNVADVSNNGWEITLGGDIIRGKEFIWHSSFNISFIKNNVDALNGGSVLSSGSNSGIVEGQPIGVIMGYEVSGIAQNQEQIKALDDAAPGGKYYGNLNQPGDYIYKDVNGDGRVNSSDIKPLGDMNPNYFGGWNNTMSYKNFNLSFNFQYSQGNKKEVNVATLYNISTPEANPTTLIYDTWSPENPDATYSRVGSSAEVTPISKHVGDASYIRLRSASLGFNFPSQWLKETQIASMRLSLLGNNLFTISDYIGVDPESVYQVSGGTTRYLNYDTSYAYPIAKSFTIGLNVTF</sequence>
<dbReference type="NCBIfam" id="TIGR04056">
    <property type="entry name" value="OMP_RagA_SusC"/>
    <property type="match status" value="1"/>
</dbReference>
<evidence type="ECO:0000259" key="8">
    <source>
        <dbReference type="Pfam" id="PF07715"/>
    </source>
</evidence>
<keyword evidence="3 7" id="KW-1134">Transmembrane beta strand</keyword>
<comment type="similarity">
    <text evidence="7">Belongs to the TonB-dependent receptor family.</text>
</comment>
<keyword evidence="10" id="KW-1185">Reference proteome</keyword>
<dbReference type="InterPro" id="IPR039426">
    <property type="entry name" value="TonB-dep_rcpt-like"/>
</dbReference>
<dbReference type="Gene3D" id="2.170.130.10">
    <property type="entry name" value="TonB-dependent receptor, plug domain"/>
    <property type="match status" value="1"/>
</dbReference>
<dbReference type="InterPro" id="IPR037066">
    <property type="entry name" value="Plug_dom_sf"/>
</dbReference>